<organism evidence="1 2">
    <name type="scientific">Ammonicoccus fulvus</name>
    <dbReference type="NCBI Taxonomy" id="3138240"/>
    <lineage>
        <taxon>Bacteria</taxon>
        <taxon>Bacillati</taxon>
        <taxon>Actinomycetota</taxon>
        <taxon>Actinomycetes</taxon>
        <taxon>Propionibacteriales</taxon>
        <taxon>Propionibacteriaceae</taxon>
        <taxon>Ammonicoccus</taxon>
    </lineage>
</organism>
<dbReference type="EMBL" id="CP154795">
    <property type="protein sequence ID" value="XAN06000.1"/>
    <property type="molecule type" value="Genomic_DNA"/>
</dbReference>
<dbReference type="Proteomes" id="UP001442841">
    <property type="component" value="Chromosome"/>
</dbReference>
<reference evidence="1 2" key="1">
    <citation type="submission" date="2024-04" db="EMBL/GenBank/DDBJ databases">
        <title>Isolation of an actinomycete strain from pig manure.</title>
        <authorList>
            <person name="Gong T."/>
            <person name="Yu Z."/>
            <person name="An M."/>
            <person name="Wei C."/>
            <person name="Yang W."/>
            <person name="Liu L."/>
        </authorList>
    </citation>
    <scope>NUCLEOTIDE SEQUENCE [LARGE SCALE GENOMIC DNA]</scope>
    <source>
        <strain evidence="1 2">ZF39</strain>
    </source>
</reference>
<evidence type="ECO:0000313" key="1">
    <source>
        <dbReference type="EMBL" id="XAN06000.1"/>
    </source>
</evidence>
<accession>A0ABZ3FK59</accession>
<gene>
    <name evidence="1" type="ORF">AADG42_01305</name>
</gene>
<keyword evidence="2" id="KW-1185">Reference proteome</keyword>
<sequence>MQQEFRNADGELDARTDFDWPDFGTCGEYDGKEKYGRLLRPGQDINAAVLYEKRREGVLRDHGRWTIRWGVDELNDPVQLRRIVTTGLKFGLWSRRAG</sequence>
<dbReference type="RefSeq" id="WP_425307436.1">
    <property type="nucleotide sequence ID" value="NZ_CP154795.1"/>
</dbReference>
<protein>
    <submittedName>
        <fullName evidence="1">Uncharacterized protein</fullName>
    </submittedName>
</protein>
<name>A0ABZ3FK59_9ACTN</name>
<evidence type="ECO:0000313" key="2">
    <source>
        <dbReference type="Proteomes" id="UP001442841"/>
    </source>
</evidence>
<proteinExistence type="predicted"/>